<dbReference type="PANTHER" id="PTHR43003">
    <property type="entry name" value="DNA-3-METHYLADENINE GLYCOSYLASE"/>
    <property type="match status" value="1"/>
</dbReference>
<evidence type="ECO:0000313" key="12">
    <source>
        <dbReference type="EMBL" id="CAC13268.1"/>
    </source>
</evidence>
<evidence type="ECO:0000256" key="8">
    <source>
        <dbReference type="ARBA" id="ARBA00023204"/>
    </source>
</evidence>
<dbReference type="InterPro" id="IPR023546">
    <property type="entry name" value="MGMT"/>
</dbReference>
<dbReference type="PROSITE" id="PS00374">
    <property type="entry name" value="MGMT"/>
    <property type="match status" value="1"/>
</dbReference>
<comment type="similarity">
    <text evidence="3 10">Belongs to the MGMT family.</text>
</comment>
<keyword evidence="13" id="KW-1185">Reference proteome</keyword>
<dbReference type="PIR" id="G90523">
    <property type="entry name" value="G90523"/>
</dbReference>
<dbReference type="GO" id="GO:0006285">
    <property type="term" value="P:base-excision repair, AP site formation"/>
    <property type="evidence" value="ECO:0007669"/>
    <property type="project" value="TreeGrafter"/>
</dbReference>
<dbReference type="InterPro" id="IPR014048">
    <property type="entry name" value="MethylDNA_cys_MeTrfase_DNA-bd"/>
</dbReference>
<dbReference type="STRING" id="272635.gene:17576675"/>
<comment type="function">
    <text evidence="10">Involved in the cellular defense against the biological effects of O6-methylguanine (O6-MeG) and O4-methylthymine (O4-MeT) in DNA. Repairs the methylated nucleobase in DNA by stoichiometrically transferring the methyl group to a cysteine residue in the enzyme. This is a suicide reaction: the enzyme is irreversibly inactivated.</text>
</comment>
<dbReference type="HAMAP" id="MF_00772">
    <property type="entry name" value="OGT"/>
    <property type="match status" value="1"/>
</dbReference>
<evidence type="ECO:0000256" key="9">
    <source>
        <dbReference type="ARBA" id="ARBA00049348"/>
    </source>
</evidence>
<dbReference type="NCBIfam" id="TIGR00589">
    <property type="entry name" value="ogt"/>
    <property type="match status" value="1"/>
</dbReference>
<name>Q98RB4_MYCPU</name>
<dbReference type="PANTHER" id="PTHR43003:SF5">
    <property type="entry name" value="DNA-3-METHYLADENINE GLYCOSYLASE"/>
    <property type="match status" value="1"/>
</dbReference>
<reference evidence="12 13" key="1">
    <citation type="journal article" date="2001" name="Nucleic Acids Res.">
        <title>The complete genome sequence of the murine respiratory pathogen Mycoplasma pulmonis.</title>
        <authorList>
            <person name="Chambaud I."/>
            <person name="Heilig R."/>
            <person name="Ferris S."/>
            <person name="Barbe V."/>
            <person name="Samson D."/>
            <person name="Galisson F."/>
            <person name="Moszer I."/>
            <person name="Dybvig K."/>
            <person name="Wroblewski H."/>
            <person name="Viari A."/>
            <person name="Rocha E.P.C."/>
            <person name="Blanchard A."/>
        </authorList>
    </citation>
    <scope>NUCLEOTIDE SEQUENCE [LARGE SCALE GENOMIC DNA]</scope>
    <source>
        <strain evidence="12 13">UAB CTIP</strain>
    </source>
</reference>
<dbReference type="InterPro" id="IPR011257">
    <property type="entry name" value="DNA_glycosylase"/>
</dbReference>
<dbReference type="InterPro" id="IPR036217">
    <property type="entry name" value="MethylDNA_cys_MeTrfase_DNAb"/>
</dbReference>
<gene>
    <name evidence="12" type="ordered locus">MYPU_0950</name>
</gene>
<dbReference type="GO" id="GO:0006307">
    <property type="term" value="P:DNA alkylation repair"/>
    <property type="evidence" value="ECO:0007669"/>
    <property type="project" value="UniProtKB-UniRule"/>
</dbReference>
<evidence type="ECO:0000256" key="5">
    <source>
        <dbReference type="ARBA" id="ARBA00022603"/>
    </source>
</evidence>
<dbReference type="Gene3D" id="1.10.1670.40">
    <property type="match status" value="1"/>
</dbReference>
<dbReference type="CDD" id="cd00056">
    <property type="entry name" value="ENDO3c"/>
    <property type="match status" value="1"/>
</dbReference>
<evidence type="ECO:0000256" key="1">
    <source>
        <dbReference type="ARBA" id="ARBA00000086"/>
    </source>
</evidence>
<proteinExistence type="inferred from homology"/>
<keyword evidence="6 10" id="KW-0808">Transferase</keyword>
<dbReference type="Pfam" id="PF00730">
    <property type="entry name" value="HhH-GPD"/>
    <property type="match status" value="1"/>
</dbReference>
<dbReference type="SUPFAM" id="SSF48150">
    <property type="entry name" value="DNA-glycosylase"/>
    <property type="match status" value="1"/>
</dbReference>
<evidence type="ECO:0000256" key="3">
    <source>
        <dbReference type="ARBA" id="ARBA00008711"/>
    </source>
</evidence>
<dbReference type="InterPro" id="IPR051912">
    <property type="entry name" value="Alkylbase_DNA_Glycosylase/TA"/>
</dbReference>
<keyword evidence="4 10" id="KW-0963">Cytoplasm</keyword>
<dbReference type="InterPro" id="IPR036388">
    <property type="entry name" value="WH-like_DNA-bd_sf"/>
</dbReference>
<comment type="catalytic activity">
    <reaction evidence="2 10">
        <text>a 4-O-methyl-thymidine in DNA + L-cysteinyl-[protein] = a thymidine in DNA + S-methyl-L-cysteinyl-[protein]</text>
        <dbReference type="Rhea" id="RHEA:53428"/>
        <dbReference type="Rhea" id="RHEA-COMP:10131"/>
        <dbReference type="Rhea" id="RHEA-COMP:10132"/>
        <dbReference type="Rhea" id="RHEA-COMP:13555"/>
        <dbReference type="Rhea" id="RHEA-COMP:13556"/>
        <dbReference type="ChEBI" id="CHEBI:29950"/>
        <dbReference type="ChEBI" id="CHEBI:82612"/>
        <dbReference type="ChEBI" id="CHEBI:137386"/>
        <dbReference type="ChEBI" id="CHEBI:137387"/>
        <dbReference type="EC" id="2.1.1.63"/>
    </reaction>
</comment>
<protein>
    <recommendedName>
        <fullName evidence="10">Methylated-DNA--protein-cysteine methyltransferase</fullName>
        <ecNumber evidence="10">2.1.1.63</ecNumber>
    </recommendedName>
    <alternativeName>
        <fullName evidence="10">6-O-methylguanine-DNA methyltransferase</fullName>
        <shortName evidence="10">MGMT</shortName>
    </alternativeName>
    <alternativeName>
        <fullName evidence="10">O-6-methylguanine-DNA-alkyltransferase</fullName>
    </alternativeName>
</protein>
<dbReference type="GO" id="GO:0032993">
    <property type="term" value="C:protein-DNA complex"/>
    <property type="evidence" value="ECO:0007669"/>
    <property type="project" value="TreeGrafter"/>
</dbReference>
<dbReference type="KEGG" id="mpu:MYPU_0950"/>
<dbReference type="InterPro" id="IPR003265">
    <property type="entry name" value="HhH-GPD_domain"/>
</dbReference>
<evidence type="ECO:0000256" key="2">
    <source>
        <dbReference type="ARBA" id="ARBA00001286"/>
    </source>
</evidence>
<keyword evidence="5 10" id="KW-0489">Methyltransferase</keyword>
<evidence type="ECO:0000256" key="7">
    <source>
        <dbReference type="ARBA" id="ARBA00022763"/>
    </source>
</evidence>
<dbReference type="Gene3D" id="1.10.10.10">
    <property type="entry name" value="Winged helix-like DNA-binding domain superfamily/Winged helix DNA-binding domain"/>
    <property type="match status" value="1"/>
</dbReference>
<dbReference type="Gene3D" id="1.10.340.30">
    <property type="entry name" value="Hypothetical protein, domain 2"/>
    <property type="match status" value="1"/>
</dbReference>
<keyword evidence="8 10" id="KW-0234">DNA repair</keyword>
<evidence type="ECO:0000256" key="10">
    <source>
        <dbReference type="HAMAP-Rule" id="MF_00772"/>
    </source>
</evidence>
<dbReference type="GO" id="GO:0008725">
    <property type="term" value="F:DNA-3-methyladenine glycosylase activity"/>
    <property type="evidence" value="ECO:0007669"/>
    <property type="project" value="TreeGrafter"/>
</dbReference>
<dbReference type="SUPFAM" id="SSF46767">
    <property type="entry name" value="Methylated DNA-protein cysteine methyltransferase, C-terminal domain"/>
    <property type="match status" value="1"/>
</dbReference>
<comment type="miscellaneous">
    <text evidence="10">This enzyme catalyzes only one turnover and therefore is not strictly catalytic. According to one definition, an enzyme is a biocatalyst that acts repeatedly and over many reaction cycles.</text>
</comment>
<dbReference type="GO" id="GO:0043916">
    <property type="term" value="F:DNA-7-methylguanine glycosylase activity"/>
    <property type="evidence" value="ECO:0007669"/>
    <property type="project" value="TreeGrafter"/>
</dbReference>
<comment type="catalytic activity">
    <reaction evidence="9 10">
        <text>a 6-O-methyl-2'-deoxyguanosine in DNA + L-cysteinyl-[protein] = S-methyl-L-cysteinyl-[protein] + a 2'-deoxyguanosine in DNA</text>
        <dbReference type="Rhea" id="RHEA:24000"/>
        <dbReference type="Rhea" id="RHEA-COMP:10131"/>
        <dbReference type="Rhea" id="RHEA-COMP:10132"/>
        <dbReference type="Rhea" id="RHEA-COMP:11367"/>
        <dbReference type="Rhea" id="RHEA-COMP:11368"/>
        <dbReference type="ChEBI" id="CHEBI:29950"/>
        <dbReference type="ChEBI" id="CHEBI:82612"/>
        <dbReference type="ChEBI" id="CHEBI:85445"/>
        <dbReference type="ChEBI" id="CHEBI:85448"/>
        <dbReference type="EC" id="2.1.1.63"/>
    </reaction>
</comment>
<keyword evidence="7 10" id="KW-0227">DNA damage</keyword>
<dbReference type="Pfam" id="PF01035">
    <property type="entry name" value="DNA_binding_1"/>
    <property type="match status" value="1"/>
</dbReference>
<accession>Q98RB4</accession>
<evidence type="ECO:0000256" key="6">
    <source>
        <dbReference type="ARBA" id="ARBA00022679"/>
    </source>
</evidence>
<dbReference type="GO" id="GO:0032131">
    <property type="term" value="F:alkylated DNA binding"/>
    <property type="evidence" value="ECO:0007669"/>
    <property type="project" value="TreeGrafter"/>
</dbReference>
<dbReference type="SMART" id="SM00478">
    <property type="entry name" value="ENDO3c"/>
    <property type="match status" value="1"/>
</dbReference>
<dbReference type="InterPro" id="IPR001497">
    <property type="entry name" value="MethylDNA_cys_MeTrfase_AS"/>
</dbReference>
<feature type="domain" description="HhH-GPD" evidence="11">
    <location>
        <begin position="47"/>
        <end position="201"/>
    </location>
</feature>
<comment type="subcellular location">
    <subcellularLocation>
        <location evidence="10">Cytoplasm</location>
    </subcellularLocation>
</comment>
<dbReference type="EC" id="2.1.1.63" evidence="10"/>
<dbReference type="AlphaFoldDB" id="Q98RB4"/>
<dbReference type="RefSeq" id="WP_010924899.1">
    <property type="nucleotide sequence ID" value="NC_002771.1"/>
</dbReference>
<dbReference type="GO" id="GO:0032259">
    <property type="term" value="P:methylation"/>
    <property type="evidence" value="ECO:0007669"/>
    <property type="project" value="UniProtKB-KW"/>
</dbReference>
<evidence type="ECO:0000259" key="11">
    <source>
        <dbReference type="SMART" id="SM00478"/>
    </source>
</evidence>
<dbReference type="Proteomes" id="UP000000528">
    <property type="component" value="Chromosome"/>
</dbReference>
<dbReference type="GO" id="GO:0003908">
    <property type="term" value="F:methylated-DNA-[protein]-cysteine S-methyltransferase activity"/>
    <property type="evidence" value="ECO:0007669"/>
    <property type="project" value="UniProtKB-UniRule"/>
</dbReference>
<dbReference type="HOGENOM" id="CLU_731204_0_0_14"/>
<organism evidence="13">
    <name type="scientific">Mycoplasmopsis pulmonis (strain UAB CTIP)</name>
    <name type="common">Mycoplasma pulmonis</name>
    <dbReference type="NCBI Taxonomy" id="272635"/>
    <lineage>
        <taxon>Bacteria</taxon>
        <taxon>Bacillati</taxon>
        <taxon>Mycoplasmatota</taxon>
        <taxon>Mycoplasmoidales</taxon>
        <taxon>Metamycoplasmataceae</taxon>
        <taxon>Mycoplasmopsis</taxon>
    </lineage>
</organism>
<sequence>MYFEYSENEVNYLKRKDKKLAKAIEKIGFIKREIKPNLFVAIVHSIIGQQISTKAHKTLWKRFEEKVKNIDAKTLASFDLFDFDGIGIANRKLTYILDFAKKVYNKEFDIDALYSMSDNEAIKSLSSLKGIGQWTAEMAMIFSMQRKNILSYKDLAIIRAIKMLYGYKDVDKITFEKLEKRYSPFASIASLYLWEIASGKWDFSNDKNTKKQSLNSNHLYSKNDEKFAVYKFDFGYIKIAHEDEKIKLIKRVFDPLDFGTKTDLTNLVYFQLLDYFDGKKIEFNFPYFLKGTNFQKRVWNELLKIPYGKTKTYKEIAIAIGDPRASRAVGMANNKNPISIFVPCHRVVGSNGKLVGYATGVDMKEMLLKIEKKANEKL</sequence>
<evidence type="ECO:0000256" key="4">
    <source>
        <dbReference type="ARBA" id="ARBA00022490"/>
    </source>
</evidence>
<evidence type="ECO:0000313" key="13">
    <source>
        <dbReference type="Proteomes" id="UP000000528"/>
    </source>
</evidence>
<dbReference type="FunFam" id="1.10.10.10:FF:000214">
    <property type="entry name" value="Methylated-DNA--protein-cysteine methyltransferase"/>
    <property type="match status" value="1"/>
</dbReference>
<feature type="active site" description="Nucleophile; methyl group acceptor" evidence="10">
    <location>
        <position position="344"/>
    </location>
</feature>
<dbReference type="GO" id="GO:0005737">
    <property type="term" value="C:cytoplasm"/>
    <property type="evidence" value="ECO:0007669"/>
    <property type="project" value="UniProtKB-SubCell"/>
</dbReference>
<dbReference type="EMBL" id="AL445563">
    <property type="protein sequence ID" value="CAC13268.1"/>
    <property type="molecule type" value="Genomic_DNA"/>
</dbReference>
<dbReference type="eggNOG" id="COG0350">
    <property type="taxonomic scope" value="Bacteria"/>
</dbReference>
<comment type="catalytic activity">
    <reaction evidence="1">
        <text>Hydrolysis of alkylated DNA, releasing 3-methyladenine, 3-methylguanine, 7-methylguanine and 7-methyladenine.</text>
        <dbReference type="EC" id="3.2.2.21"/>
    </reaction>
</comment>
<dbReference type="eggNOG" id="COG0122">
    <property type="taxonomic scope" value="Bacteria"/>
</dbReference>
<dbReference type="CDD" id="cd06445">
    <property type="entry name" value="ATase"/>
    <property type="match status" value="1"/>
</dbReference>